<gene>
    <name evidence="2" type="ORF">HMPREF1624_07045</name>
</gene>
<dbReference type="STRING" id="1391915.U7PPG4"/>
<dbReference type="AlphaFoldDB" id="U7PPG4"/>
<dbReference type="CDD" id="cd02440">
    <property type="entry name" value="AdoMet_MTases"/>
    <property type="match status" value="1"/>
</dbReference>
<dbReference type="HOGENOM" id="CLU_037990_5_3_1"/>
<accession>U7PPG4</accession>
<sequence>MASEKKDIWSTEAGFFPKYQNAASFVPKLVGKVIGWLDVQKDDVILDLGCGDGVLDLQFAEILSKGTGRLHGVDSSPSLIETSQKAVEAAGYTNSTFEGMWSHFYDANDIVDKPELQKGQFNKAFSNAAMHWILSNTAKHEQFFHGVQNALQPGGVFVFEMGGLGNVTELVTGVVSSVSRRIGLEAAKKANPWFFPDEAWARDILENRVGGWKVEKIEREWRETPADAGGIDGWIRLMARPFLDAVPEAEREACTREIVEVLEYTTRTPKGSHTMQYVRLRVQARKL</sequence>
<feature type="domain" description="Methyltransferase" evidence="1">
    <location>
        <begin position="41"/>
        <end position="160"/>
    </location>
</feature>
<keyword evidence="3" id="KW-1185">Reference proteome</keyword>
<dbReference type="OrthoDB" id="66144at2759"/>
<dbReference type="InterPro" id="IPR025714">
    <property type="entry name" value="Methyltranfer_dom"/>
</dbReference>
<organism evidence="2 3">
    <name type="scientific">Sporothrix schenckii (strain ATCC 58251 / de Perez 2211183)</name>
    <name type="common">Rose-picker's disease fungus</name>
    <dbReference type="NCBI Taxonomy" id="1391915"/>
    <lineage>
        <taxon>Eukaryota</taxon>
        <taxon>Fungi</taxon>
        <taxon>Dikarya</taxon>
        <taxon>Ascomycota</taxon>
        <taxon>Pezizomycotina</taxon>
        <taxon>Sordariomycetes</taxon>
        <taxon>Sordariomycetidae</taxon>
        <taxon>Ophiostomatales</taxon>
        <taxon>Ophiostomataceae</taxon>
        <taxon>Sporothrix</taxon>
    </lineage>
</organism>
<dbReference type="PANTHER" id="PTHR43861">
    <property type="entry name" value="TRANS-ACONITATE 2-METHYLTRANSFERASE-RELATED"/>
    <property type="match status" value="1"/>
</dbReference>
<dbReference type="Pfam" id="PF13847">
    <property type="entry name" value="Methyltransf_31"/>
    <property type="match status" value="1"/>
</dbReference>
<reference evidence="3" key="1">
    <citation type="journal article" date="2014" name="Genome Announc.">
        <title>Genome sequence of the pathogenic fungus Sporothrix schenckii (ATCC 58251).</title>
        <authorList>
            <person name="Cuomo C.A."/>
            <person name="Rodriguez-Del Valle N."/>
            <person name="Perez-Sanchez L."/>
            <person name="Abouelleil A."/>
            <person name="Goldberg J."/>
            <person name="Young S."/>
            <person name="Zeng Q."/>
            <person name="Birren B.W."/>
        </authorList>
    </citation>
    <scope>NUCLEOTIDE SEQUENCE [LARGE SCALE GENOMIC DNA]</scope>
    <source>
        <strain evidence="3">ATCC 58251 / de Perez 2211183</strain>
    </source>
</reference>
<name>U7PPG4_SPOS1</name>
<evidence type="ECO:0000313" key="2">
    <source>
        <dbReference type="EMBL" id="ERS96836.1"/>
    </source>
</evidence>
<proteinExistence type="predicted"/>
<dbReference type="Proteomes" id="UP000018087">
    <property type="component" value="Unassembled WGS sequence"/>
</dbReference>
<dbReference type="PANTHER" id="PTHR43861:SF1">
    <property type="entry name" value="TRANS-ACONITATE 2-METHYLTRANSFERASE"/>
    <property type="match status" value="1"/>
</dbReference>
<dbReference type="EMBL" id="KI440849">
    <property type="protein sequence ID" value="ERS96836.1"/>
    <property type="molecule type" value="Genomic_DNA"/>
</dbReference>
<protein>
    <recommendedName>
        <fullName evidence="1">Methyltransferase domain-containing protein</fullName>
    </recommendedName>
</protein>
<dbReference type="eggNOG" id="ENOG502RZIN">
    <property type="taxonomic scope" value="Eukaryota"/>
</dbReference>
<dbReference type="Gene3D" id="3.40.50.150">
    <property type="entry name" value="Vaccinia Virus protein VP39"/>
    <property type="match status" value="1"/>
</dbReference>
<evidence type="ECO:0000259" key="1">
    <source>
        <dbReference type="Pfam" id="PF13847"/>
    </source>
</evidence>
<dbReference type="InterPro" id="IPR029063">
    <property type="entry name" value="SAM-dependent_MTases_sf"/>
</dbReference>
<evidence type="ECO:0000313" key="3">
    <source>
        <dbReference type="Proteomes" id="UP000018087"/>
    </source>
</evidence>
<dbReference type="SUPFAM" id="SSF53335">
    <property type="entry name" value="S-adenosyl-L-methionine-dependent methyltransferases"/>
    <property type="match status" value="1"/>
</dbReference>